<dbReference type="GO" id="GO:0042834">
    <property type="term" value="F:peptidoglycan binding"/>
    <property type="evidence" value="ECO:0007669"/>
    <property type="project" value="InterPro"/>
</dbReference>
<evidence type="ECO:0000313" key="2">
    <source>
        <dbReference type="EMBL" id="CAA9351505.1"/>
    </source>
</evidence>
<accession>A0A6J4M6F9</accession>
<dbReference type="InterPro" id="IPR036680">
    <property type="entry name" value="SPOR-like_sf"/>
</dbReference>
<name>A0A6J4M6F9_9GAMM</name>
<dbReference type="SUPFAM" id="SSF110997">
    <property type="entry name" value="Sporulation related repeat"/>
    <property type="match status" value="1"/>
</dbReference>
<dbReference type="AlphaFoldDB" id="A0A6J4M6F9"/>
<organism evidence="2">
    <name type="scientific">uncultured Lysobacter sp</name>
    <dbReference type="NCBI Taxonomy" id="271060"/>
    <lineage>
        <taxon>Bacteria</taxon>
        <taxon>Pseudomonadati</taxon>
        <taxon>Pseudomonadota</taxon>
        <taxon>Gammaproteobacteria</taxon>
        <taxon>Lysobacterales</taxon>
        <taxon>Lysobacteraceae</taxon>
        <taxon>Lysobacter</taxon>
        <taxon>environmental samples</taxon>
    </lineage>
</organism>
<gene>
    <name evidence="2" type="ORF">AVDCRST_MAG71-2799</name>
</gene>
<protein>
    <recommendedName>
        <fullName evidence="1">SPOR domain-containing protein</fullName>
    </recommendedName>
</protein>
<reference evidence="2" key="1">
    <citation type="submission" date="2020-02" db="EMBL/GenBank/DDBJ databases">
        <authorList>
            <person name="Meier V. D."/>
        </authorList>
    </citation>
    <scope>NUCLEOTIDE SEQUENCE</scope>
    <source>
        <strain evidence="2">AVDCRST_MAG71</strain>
    </source>
</reference>
<sequence>MLPRALLVFLLVLNLGVGLWWWLGASTPASVAMAAGTQVPELQLASEQPAGSASPAPAVAPLGGTAPLPADAACISLGPFADATAAAAVATRITAIRTRVAARASGRVRGWRVFVPPQSSPEAAQALGARIAAAGFADYFVMRTGADTNAIALGRFQSEQAARRHAAAVAAAGFPARAEAVGGGPTVTWLDLALAPDADPDAVQAAASVTEQRPIDCQMLQ</sequence>
<proteinExistence type="predicted"/>
<dbReference type="InterPro" id="IPR007730">
    <property type="entry name" value="SPOR-like_dom"/>
</dbReference>
<feature type="domain" description="SPOR" evidence="1">
    <location>
        <begin position="67"/>
        <end position="144"/>
    </location>
</feature>
<dbReference type="Pfam" id="PF05036">
    <property type="entry name" value="SPOR"/>
    <property type="match status" value="1"/>
</dbReference>
<evidence type="ECO:0000259" key="1">
    <source>
        <dbReference type="PROSITE" id="PS51724"/>
    </source>
</evidence>
<dbReference type="PROSITE" id="PS51724">
    <property type="entry name" value="SPOR"/>
    <property type="match status" value="1"/>
</dbReference>
<dbReference type="EMBL" id="CADCUA010000662">
    <property type="protein sequence ID" value="CAA9351505.1"/>
    <property type="molecule type" value="Genomic_DNA"/>
</dbReference>